<proteinExistence type="predicted"/>
<gene>
    <name evidence="2" type="ORF">NF556_09665</name>
</gene>
<feature type="transmembrane region" description="Helical" evidence="1">
    <location>
        <begin position="91"/>
        <end position="112"/>
    </location>
</feature>
<organism evidence="2 3">
    <name type="scientific">Ornithinimicrobium faecis</name>
    <dbReference type="NCBI Taxonomy" id="2934158"/>
    <lineage>
        <taxon>Bacteria</taxon>
        <taxon>Bacillati</taxon>
        <taxon>Actinomycetota</taxon>
        <taxon>Actinomycetes</taxon>
        <taxon>Micrococcales</taxon>
        <taxon>Ornithinimicrobiaceae</taxon>
        <taxon>Ornithinimicrobium</taxon>
    </lineage>
</organism>
<evidence type="ECO:0000256" key="1">
    <source>
        <dbReference type="SAM" id="Phobius"/>
    </source>
</evidence>
<accession>A0ABY4YZK8</accession>
<evidence type="ECO:0000313" key="3">
    <source>
        <dbReference type="Proteomes" id="UP001056455"/>
    </source>
</evidence>
<reference evidence="2" key="1">
    <citation type="submission" date="2022-06" db="EMBL/GenBank/DDBJ databases">
        <title>Ornithinimicrobium HY1793.</title>
        <authorList>
            <person name="Huang Y."/>
        </authorList>
    </citation>
    <scope>NUCLEOTIDE SEQUENCE</scope>
    <source>
        <strain evidence="2">HY1793</strain>
    </source>
</reference>
<name>A0ABY4YZK8_9MICO</name>
<dbReference type="Proteomes" id="UP001056455">
    <property type="component" value="Chromosome"/>
</dbReference>
<sequence length="142" mass="14448">MSTTEMTGRQKAIALLATMVLLGVVVVVGLLLREHGPGNMGTGFLGGAGVGVLAVAVVAWRVTRDPDGATTFERAFTQQGDERDDAVLTHALAVLGISAVPLTGAAAVAIGLGADVSMVLALLLFAEILVAATAWAVIVRRS</sequence>
<keyword evidence="1" id="KW-0472">Membrane</keyword>
<dbReference type="RefSeq" id="WP_252595421.1">
    <property type="nucleotide sequence ID" value="NZ_CP099489.1"/>
</dbReference>
<dbReference type="EMBL" id="CP099489">
    <property type="protein sequence ID" value="USQ81885.1"/>
    <property type="molecule type" value="Genomic_DNA"/>
</dbReference>
<feature type="transmembrane region" description="Helical" evidence="1">
    <location>
        <begin position="118"/>
        <end position="139"/>
    </location>
</feature>
<keyword evidence="1" id="KW-0812">Transmembrane</keyword>
<feature type="transmembrane region" description="Helical" evidence="1">
    <location>
        <begin position="44"/>
        <end position="62"/>
    </location>
</feature>
<protein>
    <submittedName>
        <fullName evidence="2">Uncharacterized protein</fullName>
    </submittedName>
</protein>
<keyword evidence="1" id="KW-1133">Transmembrane helix</keyword>
<feature type="transmembrane region" description="Helical" evidence="1">
    <location>
        <begin position="12"/>
        <end position="32"/>
    </location>
</feature>
<keyword evidence="3" id="KW-1185">Reference proteome</keyword>
<evidence type="ECO:0000313" key="2">
    <source>
        <dbReference type="EMBL" id="USQ81885.1"/>
    </source>
</evidence>